<feature type="domain" description="PAC" evidence="10">
    <location>
        <begin position="638"/>
        <end position="696"/>
    </location>
</feature>
<feature type="domain" description="Histidine kinase" evidence="7">
    <location>
        <begin position="833"/>
        <end position="1046"/>
    </location>
</feature>
<dbReference type="PROSITE" id="PS50113">
    <property type="entry name" value="PAC"/>
    <property type="match status" value="3"/>
</dbReference>
<keyword evidence="4" id="KW-0808">Transferase</keyword>
<gene>
    <name evidence="11" type="ORF">M23134_01728</name>
</gene>
<comment type="catalytic activity">
    <reaction evidence="1">
        <text>ATP + protein L-histidine = ADP + protein N-phospho-L-histidine.</text>
        <dbReference type="EC" id="2.7.13.3"/>
    </reaction>
</comment>
<dbReference type="OrthoDB" id="9766459at2"/>
<accession>A1ZSZ4</accession>
<evidence type="ECO:0000256" key="5">
    <source>
        <dbReference type="ARBA" id="ARBA00022777"/>
    </source>
</evidence>
<dbReference type="Pfam" id="PF13426">
    <property type="entry name" value="PAS_9"/>
    <property type="match status" value="2"/>
</dbReference>
<dbReference type="SMART" id="SM00387">
    <property type="entry name" value="HATPase_c"/>
    <property type="match status" value="1"/>
</dbReference>
<dbReference type="eggNOG" id="COG3829">
    <property type="taxonomic scope" value="Bacteria"/>
</dbReference>
<dbReference type="Pfam" id="PF00512">
    <property type="entry name" value="HisKA"/>
    <property type="match status" value="1"/>
</dbReference>
<dbReference type="SMART" id="SM00388">
    <property type="entry name" value="HisKA"/>
    <property type="match status" value="1"/>
</dbReference>
<dbReference type="NCBIfam" id="TIGR00229">
    <property type="entry name" value="sensory_box"/>
    <property type="match status" value="4"/>
</dbReference>
<dbReference type="InterPro" id="IPR005467">
    <property type="entry name" value="His_kinase_dom"/>
</dbReference>
<dbReference type="InterPro" id="IPR000700">
    <property type="entry name" value="PAS-assoc_C"/>
</dbReference>
<dbReference type="InterPro" id="IPR036097">
    <property type="entry name" value="HisK_dim/P_sf"/>
</dbReference>
<evidence type="ECO:0000256" key="1">
    <source>
        <dbReference type="ARBA" id="ARBA00000085"/>
    </source>
</evidence>
<dbReference type="SUPFAM" id="SSF47384">
    <property type="entry name" value="Homodimeric domain of signal transducing histidine kinase"/>
    <property type="match status" value="1"/>
</dbReference>
<dbReference type="InterPro" id="IPR013767">
    <property type="entry name" value="PAS_fold"/>
</dbReference>
<dbReference type="eggNOG" id="COG4251">
    <property type="taxonomic scope" value="Bacteria"/>
</dbReference>
<evidence type="ECO:0000259" key="9">
    <source>
        <dbReference type="PROSITE" id="PS50112"/>
    </source>
</evidence>
<dbReference type="CDD" id="cd17534">
    <property type="entry name" value="REC_DC-like"/>
    <property type="match status" value="1"/>
</dbReference>
<dbReference type="Gene3D" id="3.40.50.2300">
    <property type="match status" value="1"/>
</dbReference>
<organism evidence="11 12">
    <name type="scientific">Microscilla marina ATCC 23134</name>
    <dbReference type="NCBI Taxonomy" id="313606"/>
    <lineage>
        <taxon>Bacteria</taxon>
        <taxon>Pseudomonadati</taxon>
        <taxon>Bacteroidota</taxon>
        <taxon>Cytophagia</taxon>
        <taxon>Cytophagales</taxon>
        <taxon>Microscillaceae</taxon>
        <taxon>Microscilla</taxon>
    </lineage>
</organism>
<evidence type="ECO:0000256" key="6">
    <source>
        <dbReference type="PROSITE-ProRule" id="PRU00169"/>
    </source>
</evidence>
<dbReference type="SUPFAM" id="SSF55785">
    <property type="entry name" value="PYP-like sensor domain (PAS domain)"/>
    <property type="match status" value="4"/>
</dbReference>
<evidence type="ECO:0000313" key="12">
    <source>
        <dbReference type="Proteomes" id="UP000004095"/>
    </source>
</evidence>
<dbReference type="Gene3D" id="3.30.450.40">
    <property type="match status" value="1"/>
</dbReference>
<feature type="domain" description="PAS" evidence="9">
    <location>
        <begin position="443"/>
        <end position="515"/>
    </location>
</feature>
<dbReference type="Pfam" id="PF02518">
    <property type="entry name" value="HATPase_c"/>
    <property type="match status" value="1"/>
</dbReference>
<evidence type="ECO:0000259" key="10">
    <source>
        <dbReference type="PROSITE" id="PS50113"/>
    </source>
</evidence>
<keyword evidence="5 11" id="KW-0418">Kinase</keyword>
<dbReference type="Pfam" id="PF00989">
    <property type="entry name" value="PAS"/>
    <property type="match status" value="1"/>
</dbReference>
<dbReference type="SUPFAM" id="SSF52172">
    <property type="entry name" value="CheY-like"/>
    <property type="match status" value="1"/>
</dbReference>
<dbReference type="InterPro" id="IPR003594">
    <property type="entry name" value="HATPase_dom"/>
</dbReference>
<evidence type="ECO:0000256" key="2">
    <source>
        <dbReference type="ARBA" id="ARBA00012438"/>
    </source>
</evidence>
<feature type="domain" description="PAC" evidence="10">
    <location>
        <begin position="229"/>
        <end position="283"/>
    </location>
</feature>
<dbReference type="InterPro" id="IPR003661">
    <property type="entry name" value="HisK_dim/P_dom"/>
</dbReference>
<dbReference type="CDD" id="cd00130">
    <property type="entry name" value="PAS"/>
    <property type="match status" value="3"/>
</dbReference>
<dbReference type="PROSITE" id="PS50109">
    <property type="entry name" value="HIS_KIN"/>
    <property type="match status" value="1"/>
</dbReference>
<feature type="domain" description="PAS" evidence="9">
    <location>
        <begin position="697"/>
        <end position="769"/>
    </location>
</feature>
<dbReference type="Gene3D" id="1.10.287.130">
    <property type="match status" value="1"/>
</dbReference>
<dbReference type="InterPro" id="IPR035965">
    <property type="entry name" value="PAS-like_dom_sf"/>
</dbReference>
<dbReference type="EMBL" id="AAWS01000033">
    <property type="protein sequence ID" value="EAY26558.1"/>
    <property type="molecule type" value="Genomic_DNA"/>
</dbReference>
<dbReference type="InterPro" id="IPR001610">
    <property type="entry name" value="PAC"/>
</dbReference>
<reference evidence="11 12" key="1">
    <citation type="submission" date="2007-01" db="EMBL/GenBank/DDBJ databases">
        <authorList>
            <person name="Haygood M."/>
            <person name="Podell S."/>
            <person name="Anderson C."/>
            <person name="Hopkinson B."/>
            <person name="Roe K."/>
            <person name="Barbeau K."/>
            <person name="Gaasterland T."/>
            <person name="Ferriera S."/>
            <person name="Johnson J."/>
            <person name="Kravitz S."/>
            <person name="Beeson K."/>
            <person name="Sutton G."/>
            <person name="Rogers Y.-H."/>
            <person name="Friedman R."/>
            <person name="Frazier M."/>
            <person name="Venter J.C."/>
        </authorList>
    </citation>
    <scope>NUCLEOTIDE SEQUENCE [LARGE SCALE GENOMIC DNA]</scope>
    <source>
        <strain evidence="11 12">ATCC 23134</strain>
    </source>
</reference>
<dbReference type="Pfam" id="PF00072">
    <property type="entry name" value="Response_reg"/>
    <property type="match status" value="1"/>
</dbReference>
<protein>
    <recommendedName>
        <fullName evidence="2">histidine kinase</fullName>
        <ecNumber evidence="2">2.7.13.3</ecNumber>
    </recommendedName>
</protein>
<feature type="modified residue" description="4-aspartylphosphate" evidence="6">
    <location>
        <position position="55"/>
    </location>
</feature>
<feature type="domain" description="PAC" evidence="10">
    <location>
        <begin position="518"/>
        <end position="570"/>
    </location>
</feature>
<evidence type="ECO:0000259" key="7">
    <source>
        <dbReference type="PROSITE" id="PS50109"/>
    </source>
</evidence>
<dbReference type="GO" id="GO:0006355">
    <property type="term" value="P:regulation of DNA-templated transcription"/>
    <property type="evidence" value="ECO:0007669"/>
    <property type="project" value="InterPro"/>
</dbReference>
<dbReference type="CDD" id="cd00082">
    <property type="entry name" value="HisKA"/>
    <property type="match status" value="1"/>
</dbReference>
<dbReference type="Proteomes" id="UP000004095">
    <property type="component" value="Unassembled WGS sequence"/>
</dbReference>
<dbReference type="InterPro" id="IPR001789">
    <property type="entry name" value="Sig_transdc_resp-reg_receiver"/>
</dbReference>
<dbReference type="SMART" id="SM00091">
    <property type="entry name" value="PAS"/>
    <property type="match status" value="4"/>
</dbReference>
<dbReference type="AlphaFoldDB" id="A1ZSZ4"/>
<dbReference type="Pfam" id="PF08448">
    <property type="entry name" value="PAS_4"/>
    <property type="match status" value="1"/>
</dbReference>
<proteinExistence type="predicted"/>
<dbReference type="PROSITE" id="PS50110">
    <property type="entry name" value="RESPONSE_REGULATORY"/>
    <property type="match status" value="1"/>
</dbReference>
<dbReference type="PANTHER" id="PTHR43304:SF1">
    <property type="entry name" value="PAC DOMAIN-CONTAINING PROTEIN"/>
    <property type="match status" value="1"/>
</dbReference>
<keyword evidence="3 6" id="KW-0597">Phosphoprotein</keyword>
<dbReference type="InterPro" id="IPR011006">
    <property type="entry name" value="CheY-like_superfamily"/>
</dbReference>
<dbReference type="SMART" id="SM00448">
    <property type="entry name" value="REC"/>
    <property type="match status" value="1"/>
</dbReference>
<dbReference type="SMART" id="SM00086">
    <property type="entry name" value="PAC"/>
    <property type="match status" value="3"/>
</dbReference>
<sequence length="1049" mass="119061">MSLQKILIVEDQRIVAKDLEVRLHKLGYEVVDSVITGDAAIESARLYKPDLILMDILIEGDIDGIETAHRILAENPIPIIYLTAQADNQTFKRATESAPYGYILKPFQQREIEVTIKTVLNRARMEKVLRSSETQLRASNEKFEHFFANSLEGAAFRMLEEPLDWENHPDKEQALSEAIHNLRITKVNQAMLEQYHMTEEDFLGTSLIDLFSNNKEFIKEALGQLFTLKQLPIKAHEQRPDGSHIWVNGNTSCFLNEEGHILGVFILQRDVTREKLTQDLIQNQAQILEKIAKDSSIDKTLEHICQNIDQLIDSACCAILGVDRFQPLTKLKVLAAPRLNSTQKEALAAFDLESTNGQKLLNGEKLIFDNIDEAGFTDKFKGFASANQWKASWFIPILSTDKQLQSILMINSLRSSLPSELEWNVIKTSVSLTSLAIERHESQQHLWKQALTFANLNDALVITDHDGNIQEWNPASTNVFGYSQNEIAQKNASTIFRSTNKDTGRDLVLDALKKHGKWSGEVGFVRKDGSSGISQATVLNLKDRQNQAVGILSINRDITTQKETEQALKASEQNFQVIFDNANQVFVLLNAQSEVQTYNKKASELFDRFWPGQLKLKQKWTLLFPEEILQQLVQDWAKVTQGQLVEDEANLNLGGSRLFFSYSYIPIYNDHGTVAQVCFTATDITERKKAEMKIRESRAKLEALIENTDDGIWSVDASLNITTVNTALQKIFKTHLDNTVKIGDNLIEKLPEEFRANWQQLFEKVLSGDRINEEFALELTHTTVYFEASINPIVSTSGISRGATAFLKNISQKKERENELKRANSELDSFVYRASHDLRAPLRSILGLVSLIRIEPSSEERENYLGMMEKSAKKLDNFISDLTNLSRNSRLEMTIEEIDFEELIEETLENHQFMKDANRVQITTDIVKNGHTFYSNYSRLGIIFQNMMSNAIKYQNPDIGNPFLKIDIELSEKGATLTFTDNGRGIEDKFIGQIFDMFFRATQKSYGSGLGLYITKQAIRKIKGRVYVSSQVGQGTSFKILLPNLPEGE</sequence>
<dbReference type="PANTHER" id="PTHR43304">
    <property type="entry name" value="PHYTOCHROME-LIKE PROTEIN CPH1"/>
    <property type="match status" value="1"/>
</dbReference>
<dbReference type="InterPro" id="IPR004358">
    <property type="entry name" value="Sig_transdc_His_kin-like_C"/>
</dbReference>
<comment type="caution">
    <text evidence="11">The sequence shown here is derived from an EMBL/GenBank/DDBJ whole genome shotgun (WGS) entry which is preliminary data.</text>
</comment>
<dbReference type="Gene3D" id="3.30.450.20">
    <property type="entry name" value="PAS domain"/>
    <property type="match status" value="4"/>
</dbReference>
<dbReference type="eggNOG" id="COG3707">
    <property type="taxonomic scope" value="Bacteria"/>
</dbReference>
<dbReference type="InterPro" id="IPR013656">
    <property type="entry name" value="PAS_4"/>
</dbReference>
<dbReference type="InterPro" id="IPR000014">
    <property type="entry name" value="PAS"/>
</dbReference>
<dbReference type="SUPFAM" id="SSF55781">
    <property type="entry name" value="GAF domain-like"/>
    <property type="match status" value="1"/>
</dbReference>
<evidence type="ECO:0000259" key="8">
    <source>
        <dbReference type="PROSITE" id="PS50110"/>
    </source>
</evidence>
<dbReference type="GO" id="GO:0000155">
    <property type="term" value="F:phosphorelay sensor kinase activity"/>
    <property type="evidence" value="ECO:0007669"/>
    <property type="project" value="InterPro"/>
</dbReference>
<evidence type="ECO:0000256" key="3">
    <source>
        <dbReference type="ARBA" id="ARBA00022553"/>
    </source>
</evidence>
<dbReference type="Gene3D" id="3.30.565.10">
    <property type="entry name" value="Histidine kinase-like ATPase, C-terminal domain"/>
    <property type="match status" value="1"/>
</dbReference>
<dbReference type="SUPFAM" id="SSF55874">
    <property type="entry name" value="ATPase domain of HSP90 chaperone/DNA topoisomerase II/histidine kinase"/>
    <property type="match status" value="1"/>
</dbReference>
<evidence type="ECO:0000313" key="11">
    <source>
        <dbReference type="EMBL" id="EAY26558.1"/>
    </source>
</evidence>
<dbReference type="InterPro" id="IPR029016">
    <property type="entry name" value="GAF-like_dom_sf"/>
</dbReference>
<name>A1ZSZ4_MICM2</name>
<keyword evidence="12" id="KW-1185">Reference proteome</keyword>
<dbReference type="InterPro" id="IPR036890">
    <property type="entry name" value="HATPase_C_sf"/>
</dbReference>
<dbReference type="EC" id="2.7.13.3" evidence="2"/>
<feature type="domain" description="Response regulatory" evidence="8">
    <location>
        <begin position="5"/>
        <end position="120"/>
    </location>
</feature>
<evidence type="ECO:0000256" key="4">
    <source>
        <dbReference type="ARBA" id="ARBA00022679"/>
    </source>
</evidence>
<dbReference type="InterPro" id="IPR052162">
    <property type="entry name" value="Sensor_kinase/Photoreceptor"/>
</dbReference>
<dbReference type="PRINTS" id="PR00344">
    <property type="entry name" value="BCTRLSENSOR"/>
</dbReference>
<dbReference type="RefSeq" id="WP_002700856.1">
    <property type="nucleotide sequence ID" value="NZ_AAWS01000033.1"/>
</dbReference>
<dbReference type="PROSITE" id="PS50112">
    <property type="entry name" value="PAS"/>
    <property type="match status" value="2"/>
</dbReference>